<protein>
    <submittedName>
        <fullName evidence="15">Inositol phosphophingolipids phospholipase C</fullName>
    </submittedName>
</protein>
<evidence type="ECO:0000256" key="1">
    <source>
        <dbReference type="ARBA" id="ARBA00004141"/>
    </source>
</evidence>
<proteinExistence type="inferred from homology"/>
<evidence type="ECO:0000256" key="7">
    <source>
        <dbReference type="ARBA" id="ARBA00022801"/>
    </source>
</evidence>
<comment type="pathway">
    <text evidence="2">Lipid metabolism; sphingolipid metabolism.</text>
</comment>
<dbReference type="OrthoDB" id="387657at2759"/>
<evidence type="ECO:0000256" key="3">
    <source>
        <dbReference type="ARBA" id="ARBA00004991"/>
    </source>
</evidence>
<accession>A0A9P5MYB3</accession>
<name>A0A9P5MYB3_9AGAM</name>
<comment type="subcellular location">
    <subcellularLocation>
        <location evidence="1">Membrane</location>
        <topology evidence="1">Multi-pass membrane protein</topology>
    </subcellularLocation>
</comment>
<evidence type="ECO:0000256" key="2">
    <source>
        <dbReference type="ARBA" id="ARBA00004760"/>
    </source>
</evidence>
<sequence>MSPTETHINIFSLNCWGLKYVSRHRSERIQAITRYLESSQFDIIALQELWVYADYDIVRSRLSKCLPFSKFFYSGALGAGLAIFSRFPIVAATIHPYSLNGSPLDVIAGDWFVGKAAASVLISHPTLGQVQVFNTHLFAQGGEGGPEHHRAHRLVNAWEFAKLAKQAAELGRYVIAAGDFNSIPTTLPMTVIRNHASLSDAWEATHPPSSFTSATSPSMPSPSQAIEMFGVTADSPLNTYSAGKQLDVHARAWQGKRLDYILFRDPAPPLAPAASLPTLVATNARVLLTDPVPGSPFSYSDHFGVSATLQIKYPGHGRDPTMSNIELRTAQKQPQSTIPALAAPGPAQSSTMLAAADARAVIGALTTCYRYSRTRAKRHLSLFGLSVGALIFLVATATLFPTVATPFIVLGGAATTWLGTTMLYAGFVYGRWEANALMNVIEELELYQKSVEVAASTGELEASIKP</sequence>
<evidence type="ECO:0000256" key="6">
    <source>
        <dbReference type="ARBA" id="ARBA00022723"/>
    </source>
</evidence>
<evidence type="ECO:0000256" key="12">
    <source>
        <dbReference type="ARBA" id="ARBA00023136"/>
    </source>
</evidence>
<evidence type="ECO:0000256" key="13">
    <source>
        <dbReference type="SAM" id="Phobius"/>
    </source>
</evidence>
<reference evidence="15" key="1">
    <citation type="submission" date="2019-10" db="EMBL/GenBank/DDBJ databases">
        <authorList>
            <consortium name="DOE Joint Genome Institute"/>
            <person name="Kuo A."/>
            <person name="Miyauchi S."/>
            <person name="Kiss E."/>
            <person name="Drula E."/>
            <person name="Kohler A."/>
            <person name="Sanchez-Garcia M."/>
            <person name="Andreopoulos B."/>
            <person name="Barry K.W."/>
            <person name="Bonito G."/>
            <person name="Buee M."/>
            <person name="Carver A."/>
            <person name="Chen C."/>
            <person name="Cichocki N."/>
            <person name="Clum A."/>
            <person name="Culley D."/>
            <person name="Crous P.W."/>
            <person name="Fauchery L."/>
            <person name="Girlanda M."/>
            <person name="Hayes R."/>
            <person name="Keri Z."/>
            <person name="LaButti K."/>
            <person name="Lipzen A."/>
            <person name="Lombard V."/>
            <person name="Magnuson J."/>
            <person name="Maillard F."/>
            <person name="Morin E."/>
            <person name="Murat C."/>
            <person name="Nolan M."/>
            <person name="Ohm R."/>
            <person name="Pangilinan J."/>
            <person name="Pereira M."/>
            <person name="Perotto S."/>
            <person name="Peter M."/>
            <person name="Riley R."/>
            <person name="Sitrit Y."/>
            <person name="Stielow B."/>
            <person name="Szollosi G."/>
            <person name="Zifcakova L."/>
            <person name="Stursova M."/>
            <person name="Spatafora J.W."/>
            <person name="Tedersoo L."/>
            <person name="Vaario L.-M."/>
            <person name="Yamada A."/>
            <person name="Yan M."/>
            <person name="Wang P."/>
            <person name="Xu J."/>
            <person name="Bruns T."/>
            <person name="Baldrian P."/>
            <person name="Vilgalys R."/>
            <person name="Henrissat B."/>
            <person name="Grigoriev I.V."/>
            <person name="Hibbett D."/>
            <person name="Nagy L.G."/>
            <person name="Martin F.M."/>
        </authorList>
    </citation>
    <scope>NUCLEOTIDE SEQUENCE</scope>
    <source>
        <strain evidence="15">Prilba</strain>
    </source>
</reference>
<dbReference type="InterPro" id="IPR005135">
    <property type="entry name" value="Endo/exonuclease/phosphatase"/>
</dbReference>
<dbReference type="Pfam" id="PF03372">
    <property type="entry name" value="Exo_endo_phos"/>
    <property type="match status" value="1"/>
</dbReference>
<evidence type="ECO:0000256" key="11">
    <source>
        <dbReference type="ARBA" id="ARBA00023098"/>
    </source>
</evidence>
<reference evidence="15" key="2">
    <citation type="journal article" date="2020" name="Nat. Commun.">
        <title>Large-scale genome sequencing of mycorrhizal fungi provides insights into the early evolution of symbiotic traits.</title>
        <authorList>
            <person name="Miyauchi S."/>
            <person name="Kiss E."/>
            <person name="Kuo A."/>
            <person name="Drula E."/>
            <person name="Kohler A."/>
            <person name="Sanchez-Garcia M."/>
            <person name="Morin E."/>
            <person name="Andreopoulos B."/>
            <person name="Barry K.W."/>
            <person name="Bonito G."/>
            <person name="Buee M."/>
            <person name="Carver A."/>
            <person name="Chen C."/>
            <person name="Cichocki N."/>
            <person name="Clum A."/>
            <person name="Culley D."/>
            <person name="Crous P.W."/>
            <person name="Fauchery L."/>
            <person name="Girlanda M."/>
            <person name="Hayes R.D."/>
            <person name="Keri Z."/>
            <person name="LaButti K."/>
            <person name="Lipzen A."/>
            <person name="Lombard V."/>
            <person name="Magnuson J."/>
            <person name="Maillard F."/>
            <person name="Murat C."/>
            <person name="Nolan M."/>
            <person name="Ohm R.A."/>
            <person name="Pangilinan J."/>
            <person name="Pereira M.F."/>
            <person name="Perotto S."/>
            <person name="Peter M."/>
            <person name="Pfister S."/>
            <person name="Riley R."/>
            <person name="Sitrit Y."/>
            <person name="Stielow J.B."/>
            <person name="Szollosi G."/>
            <person name="Zifcakova L."/>
            <person name="Stursova M."/>
            <person name="Spatafora J.W."/>
            <person name="Tedersoo L."/>
            <person name="Vaario L.M."/>
            <person name="Yamada A."/>
            <person name="Yan M."/>
            <person name="Wang P."/>
            <person name="Xu J."/>
            <person name="Bruns T."/>
            <person name="Baldrian P."/>
            <person name="Vilgalys R."/>
            <person name="Dunand C."/>
            <person name="Henrissat B."/>
            <person name="Grigoriev I.V."/>
            <person name="Hibbett D."/>
            <person name="Nagy L.G."/>
            <person name="Martin F.M."/>
        </authorList>
    </citation>
    <scope>NUCLEOTIDE SEQUENCE</scope>
    <source>
        <strain evidence="15">Prilba</strain>
    </source>
</reference>
<organism evidence="15 16">
    <name type="scientific">Russula ochroleuca</name>
    <dbReference type="NCBI Taxonomy" id="152965"/>
    <lineage>
        <taxon>Eukaryota</taxon>
        <taxon>Fungi</taxon>
        <taxon>Dikarya</taxon>
        <taxon>Basidiomycota</taxon>
        <taxon>Agaricomycotina</taxon>
        <taxon>Agaricomycetes</taxon>
        <taxon>Russulales</taxon>
        <taxon>Russulaceae</taxon>
        <taxon>Russula</taxon>
    </lineage>
</organism>
<keyword evidence="11" id="KW-0443">Lipid metabolism</keyword>
<evidence type="ECO:0000256" key="5">
    <source>
        <dbReference type="ARBA" id="ARBA00022692"/>
    </source>
</evidence>
<keyword evidence="10 13" id="KW-1133">Transmembrane helix</keyword>
<keyword evidence="6" id="KW-0479">Metal-binding</keyword>
<evidence type="ECO:0000313" key="16">
    <source>
        <dbReference type="Proteomes" id="UP000759537"/>
    </source>
</evidence>
<keyword evidence="5 13" id="KW-0812">Transmembrane</keyword>
<dbReference type="AlphaFoldDB" id="A0A9P5MYB3"/>
<keyword evidence="9" id="KW-0746">Sphingolipid metabolism</keyword>
<keyword evidence="7" id="KW-0378">Hydrolase</keyword>
<dbReference type="GO" id="GO:0016020">
    <property type="term" value="C:membrane"/>
    <property type="evidence" value="ECO:0007669"/>
    <property type="project" value="UniProtKB-SubCell"/>
</dbReference>
<evidence type="ECO:0000313" key="15">
    <source>
        <dbReference type="EMBL" id="KAF8481798.1"/>
    </source>
</evidence>
<dbReference type="GO" id="GO:0004767">
    <property type="term" value="F:sphingomyelin phosphodiesterase activity"/>
    <property type="evidence" value="ECO:0007669"/>
    <property type="project" value="InterPro"/>
</dbReference>
<evidence type="ECO:0000256" key="8">
    <source>
        <dbReference type="ARBA" id="ARBA00022842"/>
    </source>
</evidence>
<dbReference type="GO" id="GO:0006665">
    <property type="term" value="P:sphingolipid metabolic process"/>
    <property type="evidence" value="ECO:0007669"/>
    <property type="project" value="UniProtKB-KW"/>
</dbReference>
<dbReference type="Gene3D" id="3.60.10.10">
    <property type="entry name" value="Endonuclease/exonuclease/phosphatase"/>
    <property type="match status" value="1"/>
</dbReference>
<dbReference type="EMBL" id="WHVB01000006">
    <property type="protein sequence ID" value="KAF8481798.1"/>
    <property type="molecule type" value="Genomic_DNA"/>
</dbReference>
<feature type="transmembrane region" description="Helical" evidence="13">
    <location>
        <begin position="407"/>
        <end position="429"/>
    </location>
</feature>
<evidence type="ECO:0000256" key="4">
    <source>
        <dbReference type="ARBA" id="ARBA00006335"/>
    </source>
</evidence>
<keyword evidence="16" id="KW-1185">Reference proteome</keyword>
<dbReference type="InterPro" id="IPR038772">
    <property type="entry name" value="Sph/SMPD2-like"/>
</dbReference>
<feature type="transmembrane region" description="Helical" evidence="13">
    <location>
        <begin position="380"/>
        <end position="401"/>
    </location>
</feature>
<evidence type="ECO:0000259" key="14">
    <source>
        <dbReference type="Pfam" id="PF03372"/>
    </source>
</evidence>
<keyword evidence="12 13" id="KW-0472">Membrane</keyword>
<gene>
    <name evidence="15" type="ORF">DFH94DRAFT_733063</name>
</gene>
<dbReference type="Proteomes" id="UP000759537">
    <property type="component" value="Unassembled WGS sequence"/>
</dbReference>
<evidence type="ECO:0000256" key="9">
    <source>
        <dbReference type="ARBA" id="ARBA00022919"/>
    </source>
</evidence>
<comment type="pathway">
    <text evidence="3">Sphingolipid metabolism.</text>
</comment>
<feature type="domain" description="Endonuclease/exonuclease/phosphatase" evidence="14">
    <location>
        <begin position="12"/>
        <end position="302"/>
    </location>
</feature>
<dbReference type="InterPro" id="IPR036691">
    <property type="entry name" value="Endo/exonu/phosph_ase_sf"/>
</dbReference>
<dbReference type="PANTHER" id="PTHR16320">
    <property type="entry name" value="SPHINGOMYELINASE FAMILY MEMBER"/>
    <property type="match status" value="1"/>
</dbReference>
<dbReference type="PANTHER" id="PTHR16320:SF24">
    <property type="entry name" value="PHOSPHODIESTERASE, PUTATIVE-RELATED"/>
    <property type="match status" value="1"/>
</dbReference>
<keyword evidence="8" id="KW-0460">Magnesium</keyword>
<comment type="caution">
    <text evidence="15">The sequence shown here is derived from an EMBL/GenBank/DDBJ whole genome shotgun (WGS) entry which is preliminary data.</text>
</comment>
<comment type="similarity">
    <text evidence="4">Belongs to the neutral sphingomyelinase family.</text>
</comment>
<dbReference type="SUPFAM" id="SSF56219">
    <property type="entry name" value="DNase I-like"/>
    <property type="match status" value="1"/>
</dbReference>
<dbReference type="GO" id="GO:0046872">
    <property type="term" value="F:metal ion binding"/>
    <property type="evidence" value="ECO:0007669"/>
    <property type="project" value="UniProtKB-KW"/>
</dbReference>
<evidence type="ECO:0000256" key="10">
    <source>
        <dbReference type="ARBA" id="ARBA00022989"/>
    </source>
</evidence>